<evidence type="ECO:0000313" key="12">
    <source>
        <dbReference type="Proteomes" id="UP000217182"/>
    </source>
</evidence>
<evidence type="ECO:0000256" key="6">
    <source>
        <dbReference type="ARBA" id="ARBA00022692"/>
    </source>
</evidence>
<evidence type="ECO:0000256" key="7">
    <source>
        <dbReference type="ARBA" id="ARBA00022989"/>
    </source>
</evidence>
<dbReference type="SUPFAM" id="SSF161098">
    <property type="entry name" value="MetI-like"/>
    <property type="match status" value="1"/>
</dbReference>
<feature type="transmembrane region" description="Helical" evidence="9">
    <location>
        <begin position="135"/>
        <end position="157"/>
    </location>
</feature>
<feature type="domain" description="ABC transmembrane type-1" evidence="10">
    <location>
        <begin position="64"/>
        <end position="257"/>
    </location>
</feature>
<evidence type="ECO:0000256" key="9">
    <source>
        <dbReference type="RuleBase" id="RU363032"/>
    </source>
</evidence>
<dbReference type="AlphaFoldDB" id="A0A250B4D0"/>
<dbReference type="Pfam" id="PF00528">
    <property type="entry name" value="BPD_transp_1"/>
    <property type="match status" value="1"/>
</dbReference>
<dbReference type="InterPro" id="IPR050901">
    <property type="entry name" value="BP-dep_ABC_trans_perm"/>
</dbReference>
<evidence type="ECO:0000256" key="4">
    <source>
        <dbReference type="ARBA" id="ARBA00022475"/>
    </source>
</evidence>
<dbReference type="PROSITE" id="PS50928">
    <property type="entry name" value="ABC_TM1"/>
    <property type="match status" value="1"/>
</dbReference>
<keyword evidence="12" id="KW-1185">Reference proteome</keyword>
<evidence type="ECO:0000256" key="3">
    <source>
        <dbReference type="ARBA" id="ARBA00022448"/>
    </source>
</evidence>
<comment type="similarity">
    <text evidence="2">Belongs to the binding-protein-dependent transport system permease family. MalFG subfamily.</text>
</comment>
<reference evidence="11 12" key="1">
    <citation type="submission" date="2016-01" db="EMBL/GenBank/DDBJ databases">
        <authorList>
            <person name="Oliw E.H."/>
        </authorList>
    </citation>
    <scope>NUCLEOTIDE SEQUENCE [LARGE SCALE GENOMIC DNA]</scope>
    <source>
        <strain evidence="11 12">FRB97</strain>
    </source>
</reference>
<organism evidence="11 12">
    <name type="scientific">Gibbsiella quercinecans</name>
    <dbReference type="NCBI Taxonomy" id="929813"/>
    <lineage>
        <taxon>Bacteria</taxon>
        <taxon>Pseudomonadati</taxon>
        <taxon>Pseudomonadota</taxon>
        <taxon>Gammaproteobacteria</taxon>
        <taxon>Enterobacterales</taxon>
        <taxon>Yersiniaceae</taxon>
        <taxon>Gibbsiella</taxon>
    </lineage>
</organism>
<name>A0A250B4D0_9GAMM</name>
<keyword evidence="8 9" id="KW-0472">Membrane</keyword>
<feature type="transmembrane region" description="Helical" evidence="9">
    <location>
        <begin position="235"/>
        <end position="257"/>
    </location>
</feature>
<evidence type="ECO:0000313" key="11">
    <source>
        <dbReference type="EMBL" id="ATA21093.1"/>
    </source>
</evidence>
<dbReference type="InterPro" id="IPR000515">
    <property type="entry name" value="MetI-like"/>
</dbReference>
<feature type="transmembrane region" description="Helical" evidence="9">
    <location>
        <begin position="7"/>
        <end position="26"/>
    </location>
</feature>
<dbReference type="EMBL" id="CP014136">
    <property type="protein sequence ID" value="ATA21093.1"/>
    <property type="molecule type" value="Genomic_DNA"/>
</dbReference>
<accession>A0A250B4D0</accession>
<evidence type="ECO:0000256" key="2">
    <source>
        <dbReference type="ARBA" id="ARBA00009047"/>
    </source>
</evidence>
<proteinExistence type="inferred from homology"/>
<dbReference type="GO" id="GO:0055085">
    <property type="term" value="P:transmembrane transport"/>
    <property type="evidence" value="ECO:0007669"/>
    <property type="project" value="InterPro"/>
</dbReference>
<evidence type="ECO:0000259" key="10">
    <source>
        <dbReference type="PROSITE" id="PS50928"/>
    </source>
</evidence>
<feature type="transmembrane region" description="Helical" evidence="9">
    <location>
        <begin position="101"/>
        <end position="123"/>
    </location>
</feature>
<dbReference type="CDD" id="cd06261">
    <property type="entry name" value="TM_PBP2"/>
    <property type="match status" value="1"/>
</dbReference>
<protein>
    <submittedName>
        <fullName evidence="11">Sugar ABC transporter permease</fullName>
    </submittedName>
</protein>
<dbReference type="Gene3D" id="1.10.3720.10">
    <property type="entry name" value="MetI-like"/>
    <property type="match status" value="1"/>
</dbReference>
<keyword evidence="4" id="KW-1003">Cell membrane</keyword>
<comment type="subcellular location">
    <subcellularLocation>
        <location evidence="1">Cell inner membrane</location>
        <topology evidence="1">Multi-pass membrane protein</topology>
    </subcellularLocation>
    <subcellularLocation>
        <location evidence="9">Cell membrane</location>
        <topology evidence="9">Multi-pass membrane protein</topology>
    </subcellularLocation>
</comment>
<evidence type="ECO:0000256" key="8">
    <source>
        <dbReference type="ARBA" id="ARBA00023136"/>
    </source>
</evidence>
<dbReference type="PANTHER" id="PTHR32243:SF18">
    <property type="entry name" value="INNER MEMBRANE ABC TRANSPORTER PERMEASE PROTEIN YCJP"/>
    <property type="match status" value="1"/>
</dbReference>
<dbReference type="KEGG" id="gqu:AWC35_18045"/>
<dbReference type="Proteomes" id="UP000217182">
    <property type="component" value="Chromosome"/>
</dbReference>
<dbReference type="RefSeq" id="WP_095847675.1">
    <property type="nucleotide sequence ID" value="NZ_CP014136.1"/>
</dbReference>
<feature type="transmembrane region" description="Helical" evidence="9">
    <location>
        <begin position="178"/>
        <end position="203"/>
    </location>
</feature>
<dbReference type="OrthoDB" id="9815445at2"/>
<gene>
    <name evidence="11" type="ORF">AWC35_18045</name>
</gene>
<dbReference type="PANTHER" id="PTHR32243">
    <property type="entry name" value="MALTOSE TRANSPORT SYSTEM PERMEASE-RELATED"/>
    <property type="match status" value="1"/>
</dbReference>
<feature type="transmembrane region" description="Helical" evidence="9">
    <location>
        <begin position="68"/>
        <end position="89"/>
    </location>
</feature>
<keyword evidence="3 9" id="KW-0813">Transport</keyword>
<dbReference type="InterPro" id="IPR035906">
    <property type="entry name" value="MetI-like_sf"/>
</dbReference>
<sequence>MKAYLHPLWVWLIVVLFILPIVWMFGTAFKPPGEILNAGANLLPRQISFASFKAIWQGDLPMLVGNTLFVSLASTAVSVMAGVLAAYALVRYRFPARLDMLFLLAVLVIKMMPPIVVAIPLYSLMNQLGLLDTRLGLVLVYQVYTLPFCIWMLLGFVRDIPAEIEEAAAMDGARLSKRLALIVLPLCAPGLVATAIFAMILGWNEFLFSLLFLHSPDKLTLPLFISNFVTEDGTVWGQLMATGIVSSLPMLALASYMQRYLLRGFSMGLK</sequence>
<evidence type="ECO:0000256" key="1">
    <source>
        <dbReference type="ARBA" id="ARBA00004429"/>
    </source>
</evidence>
<keyword evidence="6 9" id="KW-0812">Transmembrane</keyword>
<keyword evidence="7 9" id="KW-1133">Transmembrane helix</keyword>
<keyword evidence="5" id="KW-0997">Cell inner membrane</keyword>
<dbReference type="GO" id="GO:0005886">
    <property type="term" value="C:plasma membrane"/>
    <property type="evidence" value="ECO:0007669"/>
    <property type="project" value="UniProtKB-SubCell"/>
</dbReference>
<evidence type="ECO:0000256" key="5">
    <source>
        <dbReference type="ARBA" id="ARBA00022519"/>
    </source>
</evidence>